<sequence>MTDTELLNELLEVERRGWDALCSSEAADFYGALMTDDAVMVLADGTVLDRAEVVTALRHSPPWHAFDIDDPRLVRVGADGYVLVYVGTAYREVAEPAFRGAMASTYLRTPQGWRLTCYQQTPLR</sequence>
<dbReference type="Proteomes" id="UP000655751">
    <property type="component" value="Unassembled WGS sequence"/>
</dbReference>
<feature type="domain" description="DUF4440" evidence="1">
    <location>
        <begin position="10"/>
        <end position="115"/>
    </location>
</feature>
<dbReference type="EMBL" id="JADMLG010000012">
    <property type="protein sequence ID" value="MBH0779694.1"/>
    <property type="molecule type" value="Genomic_DNA"/>
</dbReference>
<reference evidence="2" key="1">
    <citation type="submission" date="2020-11" db="EMBL/GenBank/DDBJ databases">
        <title>Nocardia NEAU-351.nov., a novel actinomycete isolated from the cow dung.</title>
        <authorList>
            <person name="Zhang X."/>
        </authorList>
    </citation>
    <scope>NUCLEOTIDE SEQUENCE</scope>
    <source>
        <strain evidence="2">NEAU-351</strain>
    </source>
</reference>
<evidence type="ECO:0000313" key="3">
    <source>
        <dbReference type="Proteomes" id="UP000655751"/>
    </source>
</evidence>
<proteinExistence type="predicted"/>
<dbReference type="InterPro" id="IPR032710">
    <property type="entry name" value="NTF2-like_dom_sf"/>
</dbReference>
<keyword evidence="3" id="KW-1185">Reference proteome</keyword>
<evidence type="ECO:0000313" key="2">
    <source>
        <dbReference type="EMBL" id="MBH0779694.1"/>
    </source>
</evidence>
<protein>
    <submittedName>
        <fullName evidence="2">Nuclear transport factor 2 family protein</fullName>
    </submittedName>
</protein>
<organism evidence="2 3">
    <name type="scientific">Nocardia bovistercoris</name>
    <dbReference type="NCBI Taxonomy" id="2785916"/>
    <lineage>
        <taxon>Bacteria</taxon>
        <taxon>Bacillati</taxon>
        <taxon>Actinomycetota</taxon>
        <taxon>Actinomycetes</taxon>
        <taxon>Mycobacteriales</taxon>
        <taxon>Nocardiaceae</taxon>
        <taxon>Nocardia</taxon>
    </lineage>
</organism>
<dbReference type="AlphaFoldDB" id="A0A931IDY9"/>
<dbReference type="SUPFAM" id="SSF54427">
    <property type="entry name" value="NTF2-like"/>
    <property type="match status" value="1"/>
</dbReference>
<accession>A0A931IDY9</accession>
<dbReference type="InterPro" id="IPR027843">
    <property type="entry name" value="DUF4440"/>
</dbReference>
<name>A0A931IDY9_9NOCA</name>
<comment type="caution">
    <text evidence="2">The sequence shown here is derived from an EMBL/GenBank/DDBJ whole genome shotgun (WGS) entry which is preliminary data.</text>
</comment>
<evidence type="ECO:0000259" key="1">
    <source>
        <dbReference type="Pfam" id="PF14534"/>
    </source>
</evidence>
<gene>
    <name evidence="2" type="ORF">IT779_25815</name>
</gene>
<dbReference type="Gene3D" id="3.10.450.50">
    <property type="match status" value="1"/>
</dbReference>
<dbReference type="RefSeq" id="WP_196152017.1">
    <property type="nucleotide sequence ID" value="NZ_JADMLG010000012.1"/>
</dbReference>
<dbReference type="Pfam" id="PF14534">
    <property type="entry name" value="DUF4440"/>
    <property type="match status" value="1"/>
</dbReference>